<dbReference type="PaxDb" id="3827-XP_004510597.1"/>
<dbReference type="RefSeq" id="XP_027192789.1">
    <property type="nucleotide sequence ID" value="XM_027336988.1"/>
</dbReference>
<feature type="compositionally biased region" description="Low complexity" evidence="2">
    <location>
        <begin position="381"/>
        <end position="391"/>
    </location>
</feature>
<proteinExistence type="predicted"/>
<reference evidence="5 6" key="2">
    <citation type="submission" date="2025-04" db="UniProtKB">
        <authorList>
            <consortium name="RefSeq"/>
        </authorList>
    </citation>
    <scope>IDENTIFICATION</scope>
    <source>
        <tissue evidence="5 6">Etiolated seedlings</tissue>
    </source>
</reference>
<dbReference type="KEGG" id="cam:101499322"/>
<dbReference type="RefSeq" id="XP_027192788.1">
    <property type="nucleotide sequence ID" value="XM_027336987.1"/>
</dbReference>
<evidence type="ECO:0000313" key="6">
    <source>
        <dbReference type="RefSeq" id="XP_027192789.1"/>
    </source>
</evidence>
<dbReference type="Proteomes" id="UP000087171">
    <property type="component" value="Chromosome Ca7"/>
</dbReference>
<dbReference type="OrthoDB" id="1420514at2759"/>
<feature type="compositionally biased region" description="Acidic residues" evidence="2">
    <location>
        <begin position="708"/>
        <end position="720"/>
    </location>
</feature>
<feature type="region of interest" description="Disordered" evidence="2">
    <location>
        <begin position="376"/>
        <end position="401"/>
    </location>
</feature>
<dbReference type="RefSeq" id="XP_027192790.1">
    <property type="nucleotide sequence ID" value="XM_027336989.1"/>
</dbReference>
<dbReference type="PANTHER" id="PTHR33157:SF12">
    <property type="entry name" value="TRANSPOSASE TNP1_EN_SPM-LIKE DOMAIN-CONTAINING PROTEIN"/>
    <property type="match status" value="1"/>
</dbReference>
<dbReference type="GO" id="GO:0032196">
    <property type="term" value="P:transposition"/>
    <property type="evidence" value="ECO:0007669"/>
    <property type="project" value="InterPro"/>
</dbReference>
<evidence type="ECO:0000256" key="2">
    <source>
        <dbReference type="SAM" id="MobiDB-lite"/>
    </source>
</evidence>
<feature type="domain" description="Transposase-associated" evidence="3">
    <location>
        <begin position="7"/>
        <end position="87"/>
    </location>
</feature>
<evidence type="ECO:0000313" key="4">
    <source>
        <dbReference type="Proteomes" id="UP000087171"/>
    </source>
</evidence>
<evidence type="ECO:0000313" key="7">
    <source>
        <dbReference type="RefSeq" id="XP_027192790.1"/>
    </source>
</evidence>
<name>A0A3Q7YGT3_CICAR</name>
<feature type="compositionally biased region" description="Low complexity" evidence="2">
    <location>
        <begin position="693"/>
        <end position="704"/>
    </location>
</feature>
<dbReference type="PANTHER" id="PTHR33157">
    <property type="entry name" value="AUTONOMOUS TRANSPOSABLE ELEMENT EN-1 MOSAIC PROTEIN-RELATED"/>
    <property type="match status" value="1"/>
</dbReference>
<feature type="region of interest" description="Disordered" evidence="2">
    <location>
        <begin position="224"/>
        <end position="363"/>
    </location>
</feature>
<keyword evidence="1" id="KW-0175">Coiled coil</keyword>
<evidence type="ECO:0000313" key="8">
    <source>
        <dbReference type="RefSeq" id="XP_027192791.1"/>
    </source>
</evidence>
<sequence length="720" mass="82191">MEMPTHRTWMYNRLLPGRKGYTVEFLQGVEEFIDFACQQPNYLNEGVIKCPCKLCKNARRRTPNEVNVHIRQKGFTPGYWYWTSHGEEVPQTNLDVDMNLDSMSGSGQQDMGFEDADMDDQHFVPNAEVPPNVEATEYYDILDSTQQPLRPGYKNTSNLSAAITMLSLQSKHNMSQACINDVVKFMREVSHVENVLPSTFKETKRAMQPTKILRKKRYAETRAPLIIPSDTLQAYTNQTTQPPPRTKPRSKLNRPRSQPQPIQPQPRLQFRPQSQLRLQPQPTQSQPQLTLPPPQSRPQPTSPPPQSRPQPTPPPPRSRTQPTLPPARTRSRRQPTSLPPQSQPQPTPPPPRSRPPSNKSQTVPTQVLNWREFPMVNETPSSSSSHVSGESNGNKIPILPEGDGFDQHSLVVKEIASIIRTNLQEGKPSWKQLSKKQRDSWFDIFKSKFTWPPQHKDMVRRNFEKRGSAKMIQLMQEARKNLDQQPIWMEEDVWAQLKAHWESLKYKRKSEINKRNCESMAGACLHTGGSIPHRLHWKRMKEAKGTDPSLEEFYLRTHRKKDQSWVGPCAESAYDKFEQKKLELCSKFVSGENGGDCQGSVDMPSDLDIWINSVGVKKGRIFGLGSVNKTLITSLSQPAKLNSEDVNALRSQIHALNESLQRQEQEKIEMRQELAETRKQVVTLMQHLGFAASSSRPHSSPQHSNEIDNGDDDTGDDHME</sequence>
<dbReference type="RefSeq" id="XP_073219971.1">
    <property type="nucleotide sequence ID" value="XM_073363870.1"/>
</dbReference>
<dbReference type="InterPro" id="IPR004252">
    <property type="entry name" value="Probable_transposase_24"/>
</dbReference>
<keyword evidence="4" id="KW-1185">Reference proteome</keyword>
<feature type="compositionally biased region" description="Low complexity" evidence="2">
    <location>
        <begin position="255"/>
        <end position="289"/>
    </location>
</feature>
<dbReference type="Pfam" id="PF13963">
    <property type="entry name" value="Transpos_assoc"/>
    <property type="match status" value="1"/>
</dbReference>
<gene>
    <name evidence="5 6 7 8" type="primary">LOC101499322</name>
</gene>
<dbReference type="InterPro" id="IPR029480">
    <property type="entry name" value="Transpos_assoc"/>
</dbReference>
<dbReference type="Pfam" id="PF03004">
    <property type="entry name" value="Transposase_24"/>
    <property type="match status" value="1"/>
</dbReference>
<evidence type="ECO:0000256" key="1">
    <source>
        <dbReference type="SAM" id="Coils"/>
    </source>
</evidence>
<dbReference type="GeneID" id="101499322"/>
<accession>A0A3Q7YGT3</accession>
<feature type="region of interest" description="Disordered" evidence="2">
    <location>
        <begin position="688"/>
        <end position="720"/>
    </location>
</feature>
<dbReference type="InterPro" id="IPR039266">
    <property type="entry name" value="EN-1/SPM"/>
</dbReference>
<feature type="compositionally biased region" description="Pro residues" evidence="2">
    <location>
        <begin position="337"/>
        <end position="354"/>
    </location>
</feature>
<dbReference type="STRING" id="3827.A0A3Q7YGT3"/>
<dbReference type="RefSeq" id="XP_027192791.1">
    <property type="nucleotide sequence ID" value="XM_027336990.1"/>
</dbReference>
<protein>
    <submittedName>
        <fullName evidence="5 6">Uncharacterized protein LOC101499322</fullName>
    </submittedName>
</protein>
<organism evidence="4 7">
    <name type="scientific">Cicer arietinum</name>
    <name type="common">Chickpea</name>
    <name type="synonym">Garbanzo</name>
    <dbReference type="NCBI Taxonomy" id="3827"/>
    <lineage>
        <taxon>Eukaryota</taxon>
        <taxon>Viridiplantae</taxon>
        <taxon>Streptophyta</taxon>
        <taxon>Embryophyta</taxon>
        <taxon>Tracheophyta</taxon>
        <taxon>Spermatophyta</taxon>
        <taxon>Magnoliopsida</taxon>
        <taxon>eudicotyledons</taxon>
        <taxon>Gunneridae</taxon>
        <taxon>Pentapetalae</taxon>
        <taxon>rosids</taxon>
        <taxon>fabids</taxon>
        <taxon>Fabales</taxon>
        <taxon>Fabaceae</taxon>
        <taxon>Papilionoideae</taxon>
        <taxon>50 kb inversion clade</taxon>
        <taxon>NPAAA clade</taxon>
        <taxon>Hologalegina</taxon>
        <taxon>IRL clade</taxon>
        <taxon>Cicereae</taxon>
        <taxon>Cicer</taxon>
    </lineage>
</organism>
<feature type="coiled-coil region" evidence="1">
    <location>
        <begin position="646"/>
        <end position="680"/>
    </location>
</feature>
<dbReference type="AlphaFoldDB" id="A0A3Q7YGT3"/>
<feature type="compositionally biased region" description="Low complexity" evidence="2">
    <location>
        <begin position="318"/>
        <end position="336"/>
    </location>
</feature>
<evidence type="ECO:0000313" key="5">
    <source>
        <dbReference type="RefSeq" id="XP_027192788.1"/>
    </source>
</evidence>
<reference evidence="4" key="1">
    <citation type="journal article" date="2013" name="Nat. Biotechnol.">
        <title>Draft genome sequence of chickpea (Cicer arietinum) provides a resource for trait improvement.</title>
        <authorList>
            <person name="Varshney R.K."/>
            <person name="Song C."/>
            <person name="Saxena R.K."/>
            <person name="Azam S."/>
            <person name="Yu S."/>
            <person name="Sharpe A.G."/>
            <person name="Cannon S."/>
            <person name="Baek J."/>
            <person name="Rosen B.D."/>
            <person name="Tar'an B."/>
            <person name="Millan T."/>
            <person name="Zhang X."/>
            <person name="Ramsay L.D."/>
            <person name="Iwata A."/>
            <person name="Wang Y."/>
            <person name="Nelson W."/>
            <person name="Farmer A.D."/>
            <person name="Gaur P.M."/>
            <person name="Soderlund C."/>
            <person name="Penmetsa R.V."/>
            <person name="Xu C."/>
            <person name="Bharti A.K."/>
            <person name="He W."/>
            <person name="Winter P."/>
            <person name="Zhao S."/>
            <person name="Hane J.K."/>
            <person name="Carrasquilla-Garcia N."/>
            <person name="Condie J.A."/>
            <person name="Upadhyaya H.D."/>
            <person name="Luo M.C."/>
            <person name="Thudi M."/>
            <person name="Gowda C.L."/>
            <person name="Singh N.P."/>
            <person name="Lichtenzveig J."/>
            <person name="Gali K.K."/>
            <person name="Rubio J."/>
            <person name="Nadarajan N."/>
            <person name="Dolezel J."/>
            <person name="Bansal K.C."/>
            <person name="Xu X."/>
            <person name="Edwards D."/>
            <person name="Zhang G."/>
            <person name="Kahl G."/>
            <person name="Gil J."/>
            <person name="Singh K.B."/>
            <person name="Datta S.K."/>
            <person name="Jackson S.A."/>
            <person name="Wang J."/>
            <person name="Cook D.R."/>
        </authorList>
    </citation>
    <scope>NUCLEOTIDE SEQUENCE [LARGE SCALE GENOMIC DNA]</scope>
    <source>
        <strain evidence="4">cv. CDC Frontier</strain>
    </source>
</reference>
<evidence type="ECO:0000259" key="3">
    <source>
        <dbReference type="Pfam" id="PF13963"/>
    </source>
</evidence>
<feature type="compositionally biased region" description="Pro residues" evidence="2">
    <location>
        <begin position="290"/>
        <end position="317"/>
    </location>
</feature>